<accession>A0AAE1VXG0</accession>
<protein>
    <submittedName>
        <fullName evidence="1">Uncharacterized protein</fullName>
    </submittedName>
</protein>
<dbReference type="Proteomes" id="UP001291623">
    <property type="component" value="Unassembled WGS sequence"/>
</dbReference>
<name>A0AAE1VXG0_9SOLA</name>
<proteinExistence type="predicted"/>
<reference evidence="1" key="1">
    <citation type="submission" date="2023-12" db="EMBL/GenBank/DDBJ databases">
        <title>Genome assembly of Anisodus tanguticus.</title>
        <authorList>
            <person name="Wang Y.-J."/>
        </authorList>
    </citation>
    <scope>NUCLEOTIDE SEQUENCE</scope>
    <source>
        <strain evidence="1">KB-2021</strain>
        <tissue evidence="1">Leaf</tissue>
    </source>
</reference>
<evidence type="ECO:0000313" key="2">
    <source>
        <dbReference type="Proteomes" id="UP001291623"/>
    </source>
</evidence>
<dbReference type="AlphaFoldDB" id="A0AAE1VXG0"/>
<sequence length="51" mass="5759">MIITKSHTLTVTVLKYNLYRVTALKINSSILPKSLKFRKSIHGKPEVSVCT</sequence>
<comment type="caution">
    <text evidence="1">The sequence shown here is derived from an EMBL/GenBank/DDBJ whole genome shotgun (WGS) entry which is preliminary data.</text>
</comment>
<evidence type="ECO:0000313" key="1">
    <source>
        <dbReference type="EMBL" id="KAK4377755.1"/>
    </source>
</evidence>
<keyword evidence="2" id="KW-1185">Reference proteome</keyword>
<gene>
    <name evidence="1" type="ORF">RND71_004051</name>
</gene>
<organism evidence="1 2">
    <name type="scientific">Anisodus tanguticus</name>
    <dbReference type="NCBI Taxonomy" id="243964"/>
    <lineage>
        <taxon>Eukaryota</taxon>
        <taxon>Viridiplantae</taxon>
        <taxon>Streptophyta</taxon>
        <taxon>Embryophyta</taxon>
        <taxon>Tracheophyta</taxon>
        <taxon>Spermatophyta</taxon>
        <taxon>Magnoliopsida</taxon>
        <taxon>eudicotyledons</taxon>
        <taxon>Gunneridae</taxon>
        <taxon>Pentapetalae</taxon>
        <taxon>asterids</taxon>
        <taxon>lamiids</taxon>
        <taxon>Solanales</taxon>
        <taxon>Solanaceae</taxon>
        <taxon>Solanoideae</taxon>
        <taxon>Hyoscyameae</taxon>
        <taxon>Anisodus</taxon>
    </lineage>
</organism>
<dbReference type="EMBL" id="JAVYJV010000002">
    <property type="protein sequence ID" value="KAK4377755.1"/>
    <property type="molecule type" value="Genomic_DNA"/>
</dbReference>